<keyword evidence="4" id="KW-0472">Membrane</keyword>
<feature type="domain" description="AAA+ ATPase" evidence="5">
    <location>
        <begin position="288"/>
        <end position="599"/>
    </location>
</feature>
<dbReference type="InterPro" id="IPR003960">
    <property type="entry name" value="ATPase_AAA_CS"/>
</dbReference>
<evidence type="ECO:0000259" key="5">
    <source>
        <dbReference type="SMART" id="SM00382"/>
    </source>
</evidence>
<sequence length="663" mass="73380">MDELDKLTQVGMMNKISTGNMMFDVAVCILLPLIFKQLLPFFDDIQERFKKYLEKRYGGEDYVRVIEHDTAIPWYRQNKHDPVNKILITAVNMFISREEGMSKQFKYAELQLLNLKRKGGWESDDEDDNEEIHDTSKQLQQFTVMTVPAQETWVEVFPGVSLKRSIEVKEKEHDSSTKTIITLKARGPGARKKVDTFVDEAFAYYKKKMNSLADSGRYFYSPISAPKASAGGEGENGGEGNNMHFKRYKLSDAKSFASFFHPEKKNLLRLIEHFTHKTGKFAIAGYPHKLGLLLHGPPGTGKTSLIKALAQHTQRNIVCVNLAKIETNQELMNIMLDQKYAVEDEDLPVKLPFSKTVFVMEDVDAACSVVQRRSKGNEASGKTTKIEVKKVEGEGFEIVKTVSSNPDGLTSFPLTLSKGLSRSYTKTVPESEPQDTESTLTAAEAFSIANGGDSDAKAATAKKEEAKVPPAKVEEETKVASANVGEVKEVPSEEDVGDKQSDLALALKEVLGALGGGGDMMKDSTGLGLGGLGVGGLGKDTKDYSNDKLNLAGLLNVLDGVIDCPNRVVVMTTNHPEKLDPALIRPGRINRKVYMGYVDCATGLEMIRHYFENVSAEDESHISNVWREDVVTPAEVEMLCAEYDAVSELIDGLVKRFLTDAEY</sequence>
<evidence type="ECO:0000313" key="7">
    <source>
        <dbReference type="Proteomes" id="UP001190700"/>
    </source>
</evidence>
<proteinExistence type="inferred from homology"/>
<dbReference type="Gene3D" id="3.40.50.300">
    <property type="entry name" value="P-loop containing nucleotide triphosphate hydrolases"/>
    <property type="match status" value="2"/>
</dbReference>
<evidence type="ECO:0000256" key="3">
    <source>
        <dbReference type="SAM" id="MobiDB-lite"/>
    </source>
</evidence>
<comment type="caution">
    <text evidence="6">The sequence shown here is derived from an EMBL/GenBank/DDBJ whole genome shotgun (WGS) entry which is preliminary data.</text>
</comment>
<dbReference type="AlphaFoldDB" id="A0AAE0CCY7"/>
<dbReference type="Pfam" id="PF00004">
    <property type="entry name" value="AAA"/>
    <property type="match status" value="2"/>
</dbReference>
<gene>
    <name evidence="6" type="ORF">CYMTET_37942</name>
</gene>
<dbReference type="GO" id="GO:0016887">
    <property type="term" value="F:ATP hydrolysis activity"/>
    <property type="evidence" value="ECO:0007669"/>
    <property type="project" value="InterPro"/>
</dbReference>
<dbReference type="GO" id="GO:0005524">
    <property type="term" value="F:ATP binding"/>
    <property type="evidence" value="ECO:0007669"/>
    <property type="project" value="UniProtKB-KW"/>
</dbReference>
<evidence type="ECO:0000256" key="2">
    <source>
        <dbReference type="RuleBase" id="RU003651"/>
    </source>
</evidence>
<protein>
    <recommendedName>
        <fullName evidence="5">AAA+ ATPase domain-containing protein</fullName>
    </recommendedName>
</protein>
<dbReference type="SUPFAM" id="SSF52540">
    <property type="entry name" value="P-loop containing nucleoside triphosphate hydrolases"/>
    <property type="match status" value="1"/>
</dbReference>
<accession>A0AAE0CCY7</accession>
<keyword evidence="2" id="KW-0547">Nucleotide-binding</keyword>
<keyword evidence="4" id="KW-0812">Transmembrane</keyword>
<dbReference type="InterPro" id="IPR027417">
    <property type="entry name" value="P-loop_NTPase"/>
</dbReference>
<organism evidence="6 7">
    <name type="scientific">Cymbomonas tetramitiformis</name>
    <dbReference type="NCBI Taxonomy" id="36881"/>
    <lineage>
        <taxon>Eukaryota</taxon>
        <taxon>Viridiplantae</taxon>
        <taxon>Chlorophyta</taxon>
        <taxon>Pyramimonadophyceae</taxon>
        <taxon>Pyramimonadales</taxon>
        <taxon>Pyramimonadaceae</taxon>
        <taxon>Cymbomonas</taxon>
    </lineage>
</organism>
<feature type="region of interest" description="Disordered" evidence="3">
    <location>
        <begin position="451"/>
        <end position="478"/>
    </location>
</feature>
<dbReference type="PANTHER" id="PTHR23070">
    <property type="entry name" value="BCS1 AAA-TYPE ATPASE"/>
    <property type="match status" value="1"/>
</dbReference>
<dbReference type="InterPro" id="IPR003959">
    <property type="entry name" value="ATPase_AAA_core"/>
</dbReference>
<dbReference type="EMBL" id="LGRX02025215">
    <property type="protein sequence ID" value="KAK3252781.1"/>
    <property type="molecule type" value="Genomic_DNA"/>
</dbReference>
<dbReference type="PROSITE" id="PS00674">
    <property type="entry name" value="AAA"/>
    <property type="match status" value="1"/>
</dbReference>
<feature type="transmembrane region" description="Helical" evidence="4">
    <location>
        <begin position="21"/>
        <end position="42"/>
    </location>
</feature>
<dbReference type="Proteomes" id="UP001190700">
    <property type="component" value="Unassembled WGS sequence"/>
</dbReference>
<reference evidence="6 7" key="1">
    <citation type="journal article" date="2015" name="Genome Biol. Evol.">
        <title>Comparative Genomics of a Bacterivorous Green Alga Reveals Evolutionary Causalities and Consequences of Phago-Mixotrophic Mode of Nutrition.</title>
        <authorList>
            <person name="Burns J.A."/>
            <person name="Paasch A."/>
            <person name="Narechania A."/>
            <person name="Kim E."/>
        </authorList>
    </citation>
    <scope>NUCLEOTIDE SEQUENCE [LARGE SCALE GENOMIC DNA]</scope>
    <source>
        <strain evidence="6 7">PLY_AMNH</strain>
    </source>
</reference>
<dbReference type="SMART" id="SM00382">
    <property type="entry name" value="AAA"/>
    <property type="match status" value="1"/>
</dbReference>
<evidence type="ECO:0000313" key="6">
    <source>
        <dbReference type="EMBL" id="KAK3252781.1"/>
    </source>
</evidence>
<comment type="similarity">
    <text evidence="1">Belongs to the AAA ATPase family. BCS1 subfamily.</text>
</comment>
<dbReference type="InterPro" id="IPR003593">
    <property type="entry name" value="AAA+_ATPase"/>
</dbReference>
<dbReference type="InterPro" id="IPR050747">
    <property type="entry name" value="Mitochondrial_chaperone_BCS1"/>
</dbReference>
<evidence type="ECO:0000256" key="4">
    <source>
        <dbReference type="SAM" id="Phobius"/>
    </source>
</evidence>
<evidence type="ECO:0000256" key="1">
    <source>
        <dbReference type="ARBA" id="ARBA00007448"/>
    </source>
</evidence>
<keyword evidence="2" id="KW-0067">ATP-binding</keyword>
<keyword evidence="7" id="KW-1185">Reference proteome</keyword>
<keyword evidence="4" id="KW-1133">Transmembrane helix</keyword>
<feature type="compositionally biased region" description="Basic and acidic residues" evidence="3">
    <location>
        <begin position="461"/>
        <end position="478"/>
    </location>
</feature>
<name>A0AAE0CCY7_9CHLO</name>